<keyword evidence="4" id="KW-0408">Iron</keyword>
<evidence type="ECO:0000313" key="7">
    <source>
        <dbReference type="EMBL" id="QAZ68656.1"/>
    </source>
</evidence>
<dbReference type="SUPFAM" id="SSF102114">
    <property type="entry name" value="Radical SAM enzymes"/>
    <property type="match status" value="1"/>
</dbReference>
<dbReference type="InterPro" id="IPR006638">
    <property type="entry name" value="Elp3/MiaA/NifB-like_rSAM"/>
</dbReference>
<dbReference type="InterPro" id="IPR050377">
    <property type="entry name" value="Radical_SAM_PqqE_MftC-like"/>
</dbReference>
<dbReference type="EMBL" id="CP026538">
    <property type="protein sequence ID" value="QAZ68656.1"/>
    <property type="molecule type" value="Genomic_DNA"/>
</dbReference>
<dbReference type="SFLD" id="SFLDS00029">
    <property type="entry name" value="Radical_SAM"/>
    <property type="match status" value="1"/>
</dbReference>
<dbReference type="OrthoDB" id="5469331at2"/>
<evidence type="ECO:0000256" key="5">
    <source>
        <dbReference type="ARBA" id="ARBA00023014"/>
    </source>
</evidence>
<dbReference type="AlphaFoldDB" id="A0A4P6HPH1"/>
<dbReference type="KEGG" id="dcb:C3Y92_16030"/>
<dbReference type="InterPro" id="IPR007197">
    <property type="entry name" value="rSAM"/>
</dbReference>
<feature type="domain" description="Radical SAM core" evidence="6">
    <location>
        <begin position="7"/>
        <end position="231"/>
    </location>
</feature>
<proteinExistence type="predicted"/>
<protein>
    <recommendedName>
        <fullName evidence="6">Radical SAM core domain-containing protein</fullName>
    </recommendedName>
</protein>
<keyword evidence="2" id="KW-0949">S-adenosyl-L-methionine</keyword>
<dbReference type="PANTHER" id="PTHR11228">
    <property type="entry name" value="RADICAL SAM DOMAIN PROTEIN"/>
    <property type="match status" value="1"/>
</dbReference>
<sequence>MDQVLLSMGSRKGFIVISPTLLCNNNCIFCYENYRDNAFRAVPSVDELFDRTIGLARSTGLSSVAISGGEPTLYPHLTSYVRALTEAGISVCLLTNGRTMADENRLRELVEAGVGHFHIPLHADQEDRHDATTRSQGSFRQALAGIQNIMALRRESIFKFSIVQVVHTGNVKRLAAFIDFAARFMPDYILFSSCIVENESPESQQELLVPFQETVDALKAALPAIVAADMPVYLENVPPCAMRGLETMCLDFHKYNRLRVHGLKAAGDRGLPSFEGLEQSIKSRQRARPVPCGRCVLEPFCGGVYRSHLAAFGRDDLRPFSMDEMRAMIQTATTPAQQDTAHA</sequence>
<evidence type="ECO:0000256" key="2">
    <source>
        <dbReference type="ARBA" id="ARBA00022691"/>
    </source>
</evidence>
<keyword evidence="5" id="KW-0411">Iron-sulfur</keyword>
<evidence type="ECO:0000256" key="1">
    <source>
        <dbReference type="ARBA" id="ARBA00001966"/>
    </source>
</evidence>
<dbReference type="Pfam" id="PF04055">
    <property type="entry name" value="Radical_SAM"/>
    <property type="match status" value="1"/>
</dbReference>
<evidence type="ECO:0000256" key="4">
    <source>
        <dbReference type="ARBA" id="ARBA00023004"/>
    </source>
</evidence>
<dbReference type="PANTHER" id="PTHR11228:SF7">
    <property type="entry name" value="PQQA PEPTIDE CYCLASE"/>
    <property type="match status" value="1"/>
</dbReference>
<dbReference type="SFLD" id="SFLDG01067">
    <property type="entry name" value="SPASM/twitch_domain_containing"/>
    <property type="match status" value="1"/>
</dbReference>
<dbReference type="InterPro" id="IPR013785">
    <property type="entry name" value="Aldolase_TIM"/>
</dbReference>
<evidence type="ECO:0000313" key="8">
    <source>
        <dbReference type="Proteomes" id="UP000293296"/>
    </source>
</evidence>
<dbReference type="GO" id="GO:0046872">
    <property type="term" value="F:metal ion binding"/>
    <property type="evidence" value="ECO:0007669"/>
    <property type="project" value="UniProtKB-KW"/>
</dbReference>
<name>A0A4P6HPH1_9BACT</name>
<dbReference type="PROSITE" id="PS51918">
    <property type="entry name" value="RADICAL_SAM"/>
    <property type="match status" value="1"/>
</dbReference>
<keyword evidence="8" id="KW-1185">Reference proteome</keyword>
<dbReference type="Gene3D" id="3.20.20.70">
    <property type="entry name" value="Aldolase class I"/>
    <property type="match status" value="1"/>
</dbReference>
<accession>A0A4P6HPH1</accession>
<comment type="cofactor">
    <cofactor evidence="1">
        <name>[4Fe-4S] cluster</name>
        <dbReference type="ChEBI" id="CHEBI:49883"/>
    </cofactor>
</comment>
<evidence type="ECO:0000259" key="6">
    <source>
        <dbReference type="PROSITE" id="PS51918"/>
    </source>
</evidence>
<dbReference type="Proteomes" id="UP000293296">
    <property type="component" value="Chromosome"/>
</dbReference>
<keyword evidence="3" id="KW-0479">Metal-binding</keyword>
<dbReference type="RefSeq" id="WP_129354303.1">
    <property type="nucleotide sequence ID" value="NZ_CP026538.1"/>
</dbReference>
<dbReference type="GO" id="GO:0051536">
    <property type="term" value="F:iron-sulfur cluster binding"/>
    <property type="evidence" value="ECO:0007669"/>
    <property type="project" value="UniProtKB-KW"/>
</dbReference>
<dbReference type="CDD" id="cd01335">
    <property type="entry name" value="Radical_SAM"/>
    <property type="match status" value="1"/>
</dbReference>
<evidence type="ECO:0000256" key="3">
    <source>
        <dbReference type="ARBA" id="ARBA00022723"/>
    </source>
</evidence>
<organism evidence="7 8">
    <name type="scientific">Solidesulfovibrio carbinolicus</name>
    <dbReference type="NCBI Taxonomy" id="296842"/>
    <lineage>
        <taxon>Bacteria</taxon>
        <taxon>Pseudomonadati</taxon>
        <taxon>Thermodesulfobacteriota</taxon>
        <taxon>Desulfovibrionia</taxon>
        <taxon>Desulfovibrionales</taxon>
        <taxon>Desulfovibrionaceae</taxon>
        <taxon>Solidesulfovibrio</taxon>
    </lineage>
</organism>
<gene>
    <name evidence="7" type="ORF">C3Y92_16030</name>
</gene>
<dbReference type="GO" id="GO:0003824">
    <property type="term" value="F:catalytic activity"/>
    <property type="evidence" value="ECO:0007669"/>
    <property type="project" value="InterPro"/>
</dbReference>
<reference evidence="7 8" key="1">
    <citation type="submission" date="2018-02" db="EMBL/GenBank/DDBJ databases">
        <title>Genome sequence of Desulfovibrio carbinolicus DSM 3852.</title>
        <authorList>
            <person name="Wilbanks E."/>
            <person name="Skennerton C.T."/>
            <person name="Orphan V.J."/>
        </authorList>
    </citation>
    <scope>NUCLEOTIDE SEQUENCE [LARGE SCALE GENOMIC DNA]</scope>
    <source>
        <strain evidence="7 8">DSM 3852</strain>
    </source>
</reference>
<dbReference type="InterPro" id="IPR058240">
    <property type="entry name" value="rSAM_sf"/>
</dbReference>
<dbReference type="SMART" id="SM00729">
    <property type="entry name" value="Elp3"/>
    <property type="match status" value="1"/>
</dbReference>